<evidence type="ECO:0000256" key="6">
    <source>
        <dbReference type="ARBA" id="ARBA00035443"/>
    </source>
</evidence>
<accession>A0A8E0VIU0</accession>
<evidence type="ECO:0000256" key="3">
    <source>
        <dbReference type="ARBA" id="ARBA00022980"/>
    </source>
</evidence>
<dbReference type="GO" id="GO:0002182">
    <property type="term" value="P:cytoplasmic translational elongation"/>
    <property type="evidence" value="ECO:0007669"/>
    <property type="project" value="InterPro"/>
</dbReference>
<reference evidence="8" key="1">
    <citation type="submission" date="2019-05" db="EMBL/GenBank/DDBJ databases">
        <title>Annotation for the trematode Fasciolopsis buski.</title>
        <authorList>
            <person name="Choi Y.-J."/>
        </authorList>
    </citation>
    <scope>NUCLEOTIDE SEQUENCE</scope>
    <source>
        <strain evidence="8">HT</strain>
        <tissue evidence="8">Whole worm</tissue>
    </source>
</reference>
<protein>
    <recommendedName>
        <fullName evidence="5">Large ribosomal subunit protein P2</fullName>
    </recommendedName>
    <alternativeName>
        <fullName evidence="6">60S acidic ribosomal protein P2</fullName>
    </alternativeName>
</protein>
<gene>
    <name evidence="8" type="ORF">FBUS_10757</name>
</gene>
<dbReference type="HAMAP" id="MF_01478">
    <property type="entry name" value="Ribosomal_L12_arch"/>
    <property type="match status" value="1"/>
</dbReference>
<feature type="compositionally biased region" description="Low complexity" evidence="7">
    <location>
        <begin position="80"/>
        <end position="97"/>
    </location>
</feature>
<dbReference type="Pfam" id="PF00428">
    <property type="entry name" value="Ribosomal_60s"/>
    <property type="match status" value="1"/>
</dbReference>
<keyword evidence="3 8" id="KW-0689">Ribosomal protein</keyword>
<keyword evidence="9" id="KW-1185">Reference proteome</keyword>
<dbReference type="CDD" id="cd05833">
    <property type="entry name" value="Ribosomal_P2"/>
    <property type="match status" value="1"/>
</dbReference>
<dbReference type="GO" id="GO:0022625">
    <property type="term" value="C:cytosolic large ribosomal subunit"/>
    <property type="evidence" value="ECO:0007669"/>
    <property type="project" value="InterPro"/>
</dbReference>
<evidence type="ECO:0000256" key="7">
    <source>
        <dbReference type="SAM" id="MobiDB-lite"/>
    </source>
</evidence>
<comment type="caution">
    <text evidence="8">The sequence shown here is derived from an EMBL/GenBank/DDBJ whole genome shotgun (WGS) entry which is preliminary data.</text>
</comment>
<dbReference type="FunFam" id="1.10.10.1410:FF:000002">
    <property type="entry name" value="60S acidic ribosomal protein P2"/>
    <property type="match status" value="1"/>
</dbReference>
<dbReference type="PANTHER" id="PTHR21141">
    <property type="entry name" value="60S ACIDIC RIBOSOMAL PROTEIN FAMILY MEMBER"/>
    <property type="match status" value="1"/>
</dbReference>
<dbReference type="InterPro" id="IPR044076">
    <property type="entry name" value="Ribosomal_P2"/>
</dbReference>
<dbReference type="AlphaFoldDB" id="A0A8E0VIU0"/>
<feature type="region of interest" description="Disordered" evidence="7">
    <location>
        <begin position="80"/>
        <end position="120"/>
    </location>
</feature>
<dbReference type="Proteomes" id="UP000728185">
    <property type="component" value="Unassembled WGS sequence"/>
</dbReference>
<evidence type="ECO:0000256" key="2">
    <source>
        <dbReference type="ARBA" id="ARBA00005436"/>
    </source>
</evidence>
<evidence type="ECO:0000313" key="9">
    <source>
        <dbReference type="Proteomes" id="UP000728185"/>
    </source>
</evidence>
<evidence type="ECO:0000313" key="8">
    <source>
        <dbReference type="EMBL" id="KAA0190627.1"/>
    </source>
</evidence>
<dbReference type="InterPro" id="IPR027534">
    <property type="entry name" value="Ribosomal_P1/P2"/>
</dbReference>
<dbReference type="Gene3D" id="1.10.10.1410">
    <property type="match status" value="1"/>
</dbReference>
<dbReference type="EMBL" id="LUCM01006872">
    <property type="protein sequence ID" value="KAA0190627.1"/>
    <property type="molecule type" value="Genomic_DNA"/>
</dbReference>
<dbReference type="PANTHER" id="PTHR21141:SF5">
    <property type="entry name" value="LARGE RIBOSOMAL SUBUNIT PROTEIN P2"/>
    <property type="match status" value="1"/>
</dbReference>
<name>A0A8E0VIU0_9TREM</name>
<comment type="similarity">
    <text evidence="2">Belongs to the eukaryotic ribosomal protein P1/P2 family.</text>
</comment>
<comment type="function">
    <text evidence="1">Plays an important role in the elongation step of protein synthesis.</text>
</comment>
<dbReference type="OrthoDB" id="1227494at2759"/>
<evidence type="ECO:0000256" key="4">
    <source>
        <dbReference type="ARBA" id="ARBA00023274"/>
    </source>
</evidence>
<dbReference type="InterPro" id="IPR038716">
    <property type="entry name" value="P1/P2_N_sf"/>
</dbReference>
<proteinExistence type="inferred from homology"/>
<evidence type="ECO:0000256" key="5">
    <source>
        <dbReference type="ARBA" id="ARBA00035301"/>
    </source>
</evidence>
<dbReference type="GO" id="GO:0003735">
    <property type="term" value="F:structural constituent of ribosome"/>
    <property type="evidence" value="ECO:0007669"/>
    <property type="project" value="InterPro"/>
</dbReference>
<organism evidence="8 9">
    <name type="scientific">Fasciolopsis buskii</name>
    <dbReference type="NCBI Taxonomy" id="27845"/>
    <lineage>
        <taxon>Eukaryota</taxon>
        <taxon>Metazoa</taxon>
        <taxon>Spiralia</taxon>
        <taxon>Lophotrochozoa</taxon>
        <taxon>Platyhelminthes</taxon>
        <taxon>Trematoda</taxon>
        <taxon>Digenea</taxon>
        <taxon>Plagiorchiida</taxon>
        <taxon>Echinostomata</taxon>
        <taxon>Echinostomatoidea</taxon>
        <taxon>Fasciolidae</taxon>
        <taxon>Fasciolopsis</taxon>
    </lineage>
</organism>
<sequence>MRYLAAYMLCQLGGKEHPTAADIRNVLSSVGIEHEDSRLDLLLKEVSGKETAKLIEEGRCKMASVNMGGGVAGGGAVAASTTVESATTKEAPAAAKAPAKEEKKEESEDSDADLGLGLFD</sequence>
<evidence type="ECO:0000256" key="1">
    <source>
        <dbReference type="ARBA" id="ARBA00003362"/>
    </source>
</evidence>
<keyword evidence="4" id="KW-0687">Ribonucleoprotein</keyword>